<keyword evidence="5" id="KW-0472">Membrane</keyword>
<dbReference type="SUPFAM" id="SSF57850">
    <property type="entry name" value="RING/U-box"/>
    <property type="match status" value="1"/>
</dbReference>
<dbReference type="Proteomes" id="UP001334084">
    <property type="component" value="Chromosome 1"/>
</dbReference>
<proteinExistence type="predicted"/>
<dbReference type="PROSITE" id="PS50089">
    <property type="entry name" value="ZF_RING_2"/>
    <property type="match status" value="1"/>
</dbReference>
<protein>
    <submittedName>
        <fullName evidence="7">E3 ubiquitin-protein ligase RNF13</fullName>
    </submittedName>
</protein>
<feature type="domain" description="RING-type" evidence="6">
    <location>
        <begin position="184"/>
        <end position="225"/>
    </location>
</feature>
<dbReference type="Pfam" id="PF13639">
    <property type="entry name" value="zf-RING_2"/>
    <property type="match status" value="1"/>
</dbReference>
<keyword evidence="2 4" id="KW-0863">Zinc-finger</keyword>
<evidence type="ECO:0000256" key="2">
    <source>
        <dbReference type="ARBA" id="ARBA00022771"/>
    </source>
</evidence>
<keyword evidence="5" id="KW-1133">Transmembrane helix</keyword>
<keyword evidence="3" id="KW-0862">Zinc</keyword>
<keyword evidence="8" id="KW-1185">Reference proteome</keyword>
<evidence type="ECO:0000259" key="6">
    <source>
        <dbReference type="PROSITE" id="PS50089"/>
    </source>
</evidence>
<evidence type="ECO:0000256" key="1">
    <source>
        <dbReference type="ARBA" id="ARBA00022723"/>
    </source>
</evidence>
<evidence type="ECO:0000256" key="4">
    <source>
        <dbReference type="PROSITE-ProRule" id="PRU00175"/>
    </source>
</evidence>
<dbReference type="RefSeq" id="XP_065328592.1">
    <property type="nucleotide sequence ID" value="XM_065472520.1"/>
</dbReference>
<dbReference type="GO" id="GO:0008270">
    <property type="term" value="F:zinc ion binding"/>
    <property type="evidence" value="ECO:0007669"/>
    <property type="project" value="UniProtKB-KW"/>
</dbReference>
<gene>
    <name evidence="7" type="ORF">VNE69_01383</name>
</gene>
<dbReference type="AlphaFoldDB" id="A0AAX4J984"/>
<sequence>MDPFSIQQTNMFITKLINLVQNIFFTTINMCIVAIQIFFGIISLFFYNNSYDSSHIGLFIFVYTIINIITLMTLLTKILYYFNILRSTNTQYITLFLYELVCRLLKFKLVVFSQYFHIYEYNIIRENVIIYYVLILITLVDLISTLCLILSFLAYVMIFNVFMKVEDINQKFVTKEDINKYDACAICLEEYEEDECVYELSCQHRFHDKCISNWFKFNKICPTCKNNLWIQIEIYNEEKMKL</sequence>
<dbReference type="CDD" id="cd16454">
    <property type="entry name" value="RING-H2_PA-TM-RING"/>
    <property type="match status" value="1"/>
</dbReference>
<evidence type="ECO:0000313" key="7">
    <source>
        <dbReference type="EMBL" id="WUR02447.1"/>
    </source>
</evidence>
<name>A0AAX4J984_9MICR</name>
<accession>A0AAX4J984</accession>
<dbReference type="InterPro" id="IPR013083">
    <property type="entry name" value="Znf_RING/FYVE/PHD"/>
</dbReference>
<organism evidence="7 8">
    <name type="scientific">Vairimorpha necatrix</name>
    <dbReference type="NCBI Taxonomy" id="6039"/>
    <lineage>
        <taxon>Eukaryota</taxon>
        <taxon>Fungi</taxon>
        <taxon>Fungi incertae sedis</taxon>
        <taxon>Microsporidia</taxon>
        <taxon>Nosematidae</taxon>
        <taxon>Vairimorpha</taxon>
    </lineage>
</organism>
<evidence type="ECO:0000256" key="5">
    <source>
        <dbReference type="SAM" id="Phobius"/>
    </source>
</evidence>
<feature type="transmembrane region" description="Helical" evidence="5">
    <location>
        <begin position="58"/>
        <end position="80"/>
    </location>
</feature>
<feature type="transmembrane region" description="Helical" evidence="5">
    <location>
        <begin position="129"/>
        <end position="162"/>
    </location>
</feature>
<dbReference type="Gene3D" id="3.30.40.10">
    <property type="entry name" value="Zinc/RING finger domain, C3HC4 (zinc finger)"/>
    <property type="match status" value="1"/>
</dbReference>
<dbReference type="InterPro" id="IPR001841">
    <property type="entry name" value="Znf_RING"/>
</dbReference>
<dbReference type="SMART" id="SM00184">
    <property type="entry name" value="RING"/>
    <property type="match status" value="1"/>
</dbReference>
<feature type="transmembrane region" description="Helical" evidence="5">
    <location>
        <begin position="23"/>
        <end position="46"/>
    </location>
</feature>
<reference evidence="7" key="1">
    <citation type="journal article" date="2024" name="BMC Genomics">
        <title>Functional annotation of a divergent genome using sequence and structure-based similarity.</title>
        <authorList>
            <person name="Svedberg D."/>
            <person name="Winiger R.R."/>
            <person name="Berg A."/>
            <person name="Sharma H."/>
            <person name="Tellgren-Roth C."/>
            <person name="Debrunner-Vossbrinck B.A."/>
            <person name="Vossbrinck C.R."/>
            <person name="Barandun J."/>
        </authorList>
    </citation>
    <scope>NUCLEOTIDE SEQUENCE</scope>
    <source>
        <strain evidence="7">Illinois isolate</strain>
    </source>
</reference>
<evidence type="ECO:0000256" key="3">
    <source>
        <dbReference type="ARBA" id="ARBA00022833"/>
    </source>
</evidence>
<dbReference type="EMBL" id="CP142726">
    <property type="protein sequence ID" value="WUR02447.1"/>
    <property type="molecule type" value="Genomic_DNA"/>
</dbReference>
<keyword evidence="5" id="KW-0812">Transmembrane</keyword>
<dbReference type="KEGG" id="vnx:VNE69_01383"/>
<dbReference type="PANTHER" id="PTHR45969">
    <property type="entry name" value="RING ZINC FINGER PROTEIN-RELATED"/>
    <property type="match status" value="1"/>
</dbReference>
<evidence type="ECO:0000313" key="8">
    <source>
        <dbReference type="Proteomes" id="UP001334084"/>
    </source>
</evidence>
<keyword evidence="1" id="KW-0479">Metal-binding</keyword>
<dbReference type="GeneID" id="90540247"/>